<dbReference type="GO" id="GO:0030170">
    <property type="term" value="F:pyridoxal phosphate binding"/>
    <property type="evidence" value="ECO:0007669"/>
    <property type="project" value="InterPro"/>
</dbReference>
<dbReference type="InterPro" id="IPR015421">
    <property type="entry name" value="PyrdxlP-dep_Trfase_major"/>
</dbReference>
<dbReference type="Gene3D" id="3.40.640.10">
    <property type="entry name" value="Type I PLP-dependent aspartate aminotransferase-like (Major domain)"/>
    <property type="match status" value="1"/>
</dbReference>
<name>G3NK29_GASAC</name>
<evidence type="ECO:0000259" key="8">
    <source>
        <dbReference type="Pfam" id="PF22930"/>
    </source>
</evidence>
<feature type="domain" description="PDXDC1/PDXD2 second" evidence="8">
    <location>
        <begin position="322"/>
        <end position="419"/>
    </location>
</feature>
<dbReference type="PANTHER" id="PTHR42735:SF1">
    <property type="entry name" value="PYRIDOXAL-DEPENDENT DECARBOXYLASE DOMAIN-CONTAINING PROTEIN 1-RELATED"/>
    <property type="match status" value="1"/>
</dbReference>
<evidence type="ECO:0000313" key="10">
    <source>
        <dbReference type="Ensembl" id="ENSGACP00000005691.2"/>
    </source>
</evidence>
<dbReference type="InParanoid" id="G3NK29"/>
<feature type="region of interest" description="Disordered" evidence="7">
    <location>
        <begin position="602"/>
        <end position="622"/>
    </location>
</feature>
<dbReference type="Pfam" id="PF22937">
    <property type="entry name" value="PDXDC1-like_cen2"/>
    <property type="match status" value="1"/>
</dbReference>
<dbReference type="STRING" id="69293.ENSGACP00000005691"/>
<reference evidence="10" key="2">
    <citation type="submission" date="2025-08" db="UniProtKB">
        <authorList>
            <consortium name="Ensembl"/>
        </authorList>
    </citation>
    <scope>IDENTIFICATION</scope>
</reference>
<accession>G3NK29</accession>
<evidence type="ECO:0000256" key="7">
    <source>
        <dbReference type="SAM" id="MobiDB-lite"/>
    </source>
</evidence>
<dbReference type="GO" id="GO:0016831">
    <property type="term" value="F:carboxy-lyase activity"/>
    <property type="evidence" value="ECO:0007669"/>
    <property type="project" value="UniProtKB-KW"/>
</dbReference>
<evidence type="ECO:0000256" key="4">
    <source>
        <dbReference type="ARBA" id="ARBA00022898"/>
    </source>
</evidence>
<evidence type="ECO:0000256" key="3">
    <source>
        <dbReference type="ARBA" id="ARBA00022793"/>
    </source>
</evidence>
<evidence type="ECO:0000259" key="9">
    <source>
        <dbReference type="Pfam" id="PF22937"/>
    </source>
</evidence>
<dbReference type="PANTHER" id="PTHR42735">
    <property type="match status" value="1"/>
</dbReference>
<dbReference type="InterPro" id="IPR015424">
    <property type="entry name" value="PyrdxlP-dep_Trfase"/>
</dbReference>
<comment type="cofactor">
    <cofactor evidence="1">
        <name>pyridoxal 5'-phosphate</name>
        <dbReference type="ChEBI" id="CHEBI:597326"/>
    </cofactor>
</comment>
<dbReference type="InterPro" id="IPR002129">
    <property type="entry name" value="PyrdxlP-dep_de-COase"/>
</dbReference>
<dbReference type="InterPro" id="IPR055103">
    <property type="entry name" value="PDXDC1-like_2nd"/>
</dbReference>
<dbReference type="Pfam" id="PF22930">
    <property type="entry name" value="PDXDC1-like_cen"/>
    <property type="match status" value="1"/>
</dbReference>
<comment type="similarity">
    <text evidence="2">Belongs to the group II decarboxylase family.</text>
</comment>
<dbReference type="Ensembl" id="ENSGACT00000005707.2">
    <property type="protein sequence ID" value="ENSGACP00000005691.2"/>
    <property type="gene ID" value="ENSGACG00000004296.2"/>
</dbReference>
<keyword evidence="3" id="KW-0210">Decarboxylase</keyword>
<dbReference type="eggNOG" id="KOG0630">
    <property type="taxonomic scope" value="Eukaryota"/>
</dbReference>
<dbReference type="InterPro" id="IPR055102">
    <property type="entry name" value="PDXDC1-like_3rd"/>
</dbReference>
<evidence type="ECO:0000313" key="11">
    <source>
        <dbReference type="Proteomes" id="UP000007635"/>
    </source>
</evidence>
<dbReference type="Bgee" id="ENSGACG00000004296">
    <property type="expression patterns" value="Expressed in intestinal epithelial cell and 12 other cell types or tissues"/>
</dbReference>
<dbReference type="FunCoup" id="G3NK29">
    <property type="interactions" value="1598"/>
</dbReference>
<evidence type="ECO:0000256" key="6">
    <source>
        <dbReference type="ARBA" id="ARBA00047190"/>
    </source>
</evidence>
<reference evidence="10 11" key="1">
    <citation type="journal article" date="2021" name="G3 (Bethesda)">
        <title>Improved contiguity of the threespine stickleback genome using long-read sequencing.</title>
        <authorList>
            <person name="Nath S."/>
            <person name="Shaw D.E."/>
            <person name="White M.A."/>
        </authorList>
    </citation>
    <scope>NUCLEOTIDE SEQUENCE [LARGE SCALE GENOMIC DNA]</scope>
    <source>
        <strain evidence="10 11">Lake Benthic</strain>
    </source>
</reference>
<feature type="domain" description="PDXDC1-like third" evidence="9">
    <location>
        <begin position="429"/>
        <end position="532"/>
    </location>
</feature>
<dbReference type="GO" id="GO:0019752">
    <property type="term" value="P:carboxylic acid metabolic process"/>
    <property type="evidence" value="ECO:0007669"/>
    <property type="project" value="InterPro"/>
</dbReference>
<dbReference type="Proteomes" id="UP000007635">
    <property type="component" value="Chromosome XI"/>
</dbReference>
<evidence type="ECO:0000256" key="5">
    <source>
        <dbReference type="ARBA" id="ARBA00023239"/>
    </source>
</evidence>
<reference evidence="10" key="3">
    <citation type="submission" date="2025-09" db="UniProtKB">
        <authorList>
            <consortium name="Ensembl"/>
        </authorList>
    </citation>
    <scope>IDENTIFICATION</scope>
</reference>
<evidence type="ECO:0000256" key="1">
    <source>
        <dbReference type="ARBA" id="ARBA00001933"/>
    </source>
</evidence>
<dbReference type="InterPro" id="IPR050477">
    <property type="entry name" value="GrpII_AminoAcid_Decarb"/>
</dbReference>
<dbReference type="Pfam" id="PF00282">
    <property type="entry name" value="Pyridoxal_deC"/>
    <property type="match status" value="1"/>
</dbReference>
<sequence>LFPSSVALMSHQDLVMMMVESDHSIWCMMKLLFVSSRMQHVGEQGHMALLGHSLAAYISVLDRERLRKLTTRILSDTTLWLCRLFRYENGSAYFHEDDRDGLVKVCRLVINARYEEYASEGYSVLGSRQPVIYQSASGRPGLGQHLCSQLGLPLSSLCTVPCNTIFGSQHQMDIALLDKLIKEDIEARKLPLLLVANAGTPGAGHTDKLARLKDLCDQYSMWLHVEGWVNYYTPTLLLGRAASRSDSMTLTPGQWLGLPAVTAVTLYRHEDPALSLAAGLTSSQPVAKLRALPLWLSLQYLGHSGIVQKIRHSTVEDELSSPVVLFRFSQEISSASSGGSVEGHCAGEKEVLDAFNRWLGEQLLQLVPTSGVDVVELEDEGTCVRFSPLLTAEVLGTQEENIVDIMEKLSELVSVMCSTMCLRQDFREESHRHSPSLSYVQQLSWPGLGAVRYEPRAEGMDESRRKQEMQKINSELLKKLQDLETDIIFSTGPEFGTEEDCIFVGMVTEDVDVSELVDTLASLGRDIEESGRLLDNMTEVVRKGILEAELQLQKANEEKLMEEGALRQLPLVGSVLNWFSPSQSSIKGRTFNLAAGSLDSTETTYSTKAQPGRPSLQDSSTSLRKQPGRIVFGHWWKAELLLIIHMKSNFRMICEPLDGFSCAINVL</sequence>
<dbReference type="AlphaFoldDB" id="G3NK29"/>
<keyword evidence="11" id="KW-1185">Reference proteome</keyword>
<keyword evidence="4" id="KW-0663">Pyridoxal phosphate</keyword>
<dbReference type="OMA" id="RLQYACR"/>
<dbReference type="SUPFAM" id="SSF53383">
    <property type="entry name" value="PLP-dependent transferases"/>
    <property type="match status" value="1"/>
</dbReference>
<protein>
    <recommendedName>
        <fullName evidence="6">Pyridoxal-dependent decarboxylase domain-containing protein 1</fullName>
    </recommendedName>
</protein>
<dbReference type="GeneTree" id="ENSGT00390000009628"/>
<dbReference type="FunFam" id="3.40.640.10:FF:000036">
    <property type="entry name" value="pyridoxal-dependent decarboxylase domain-containing protein 1 isoform X2"/>
    <property type="match status" value="1"/>
</dbReference>
<evidence type="ECO:0000256" key="2">
    <source>
        <dbReference type="ARBA" id="ARBA00009533"/>
    </source>
</evidence>
<keyword evidence="5" id="KW-0456">Lyase</keyword>
<organism evidence="10 11">
    <name type="scientific">Gasterosteus aculeatus aculeatus</name>
    <name type="common">three-spined stickleback</name>
    <dbReference type="NCBI Taxonomy" id="481459"/>
    <lineage>
        <taxon>Eukaryota</taxon>
        <taxon>Metazoa</taxon>
        <taxon>Chordata</taxon>
        <taxon>Craniata</taxon>
        <taxon>Vertebrata</taxon>
        <taxon>Euteleostomi</taxon>
        <taxon>Actinopterygii</taxon>
        <taxon>Neopterygii</taxon>
        <taxon>Teleostei</taxon>
        <taxon>Neoteleostei</taxon>
        <taxon>Acanthomorphata</taxon>
        <taxon>Eupercaria</taxon>
        <taxon>Perciformes</taxon>
        <taxon>Cottioidei</taxon>
        <taxon>Gasterosteales</taxon>
        <taxon>Gasterosteidae</taxon>
        <taxon>Gasterosteus</taxon>
    </lineage>
</organism>
<proteinExistence type="inferred from homology"/>